<evidence type="ECO:0000256" key="3">
    <source>
        <dbReference type="ARBA" id="ARBA00003681"/>
    </source>
</evidence>
<evidence type="ECO:0000256" key="7">
    <source>
        <dbReference type="ARBA" id="ARBA00046577"/>
    </source>
</evidence>
<evidence type="ECO:0000256" key="6">
    <source>
        <dbReference type="ARBA" id="ARBA00022679"/>
    </source>
</evidence>
<reference evidence="10" key="1">
    <citation type="submission" date="2023-11" db="EMBL/GenBank/DDBJ databases">
        <title>Scrofimicrobium hongkongense sp. nov., isolated from a patient with peritonitis.</title>
        <authorList>
            <person name="Lao H.Y."/>
            <person name="Wong A.Y.P."/>
            <person name="Ng T.L."/>
            <person name="Wong R.Y.L."/>
            <person name="Yau M.C.Y."/>
            <person name="Lam J.Y.W."/>
            <person name="Siu G.K.H."/>
        </authorList>
    </citation>
    <scope>NUCLEOTIDE SEQUENCE</scope>
    <source>
        <strain evidence="10">R131</strain>
    </source>
</reference>
<dbReference type="AlphaFoldDB" id="A0AAU7V7U0"/>
<dbReference type="InterPro" id="IPR039643">
    <property type="entry name" value="DhaM"/>
</dbReference>
<feature type="domain" description="HPr" evidence="9">
    <location>
        <begin position="150"/>
        <end position="232"/>
    </location>
</feature>
<dbReference type="InterPro" id="IPR035895">
    <property type="entry name" value="HPr-like_sf"/>
</dbReference>
<dbReference type="InterPro" id="IPR001020">
    <property type="entry name" value="PTS_HPr_His_P_site"/>
</dbReference>
<dbReference type="Pfam" id="PF00381">
    <property type="entry name" value="PTS-HPr"/>
    <property type="match status" value="1"/>
</dbReference>
<keyword evidence="10" id="KW-0418">Kinase</keyword>
<dbReference type="GO" id="GO:0047324">
    <property type="term" value="F:phosphoenolpyruvate-glycerone phosphotransferase activity"/>
    <property type="evidence" value="ECO:0007669"/>
    <property type="project" value="UniProtKB-EC"/>
</dbReference>
<dbReference type="PANTHER" id="PTHR38594">
    <property type="entry name" value="PEP-DEPENDENT DIHYDROXYACETONE KINASE, PHOSPHORYL DONOR SUBUNIT DHAM"/>
    <property type="match status" value="1"/>
</dbReference>
<dbReference type="GO" id="GO:0016020">
    <property type="term" value="C:membrane"/>
    <property type="evidence" value="ECO:0007669"/>
    <property type="project" value="InterPro"/>
</dbReference>
<dbReference type="NCBIfam" id="TIGR01003">
    <property type="entry name" value="PTS_HPr_family"/>
    <property type="match status" value="1"/>
</dbReference>
<dbReference type="Pfam" id="PF03610">
    <property type="entry name" value="EIIA-man"/>
    <property type="match status" value="1"/>
</dbReference>
<keyword evidence="6 10" id="KW-0808">Transferase</keyword>
<comment type="function">
    <text evidence="3">General (non sugar-specific) component of the phosphoenolpyruvate-dependent sugar phosphotransferase system (sugar PTS). This major carbohydrate active-transport system catalyzes the phosphorylation of incoming sugar substrates concomitantly with their translocation across the cell membrane. The phosphoryl group from phosphoenolpyruvate (PEP) is transferred to the phosphoryl carrier protein HPr by enzyme I. Phospho-HPr then transfers it to the PTS EIIA domain.</text>
</comment>
<dbReference type="SUPFAM" id="SSF55594">
    <property type="entry name" value="HPr-like"/>
    <property type="match status" value="1"/>
</dbReference>
<accession>A0AAU7V7U0</accession>
<dbReference type="RefSeq" id="WP_350257644.1">
    <property type="nucleotide sequence ID" value="NZ_CP138335.1"/>
</dbReference>
<dbReference type="KEGG" id="sapp:SAC06_07250"/>
<dbReference type="NCBIfam" id="TIGR02364">
    <property type="entry name" value="dha_pts"/>
    <property type="match status" value="1"/>
</dbReference>
<comment type="subunit">
    <text evidence="7">Homodimer. The dihydroxyacetone kinase complex is composed of a homodimer of DhaM, a homodimer of DhaK and the subunit DhaL.</text>
</comment>
<dbReference type="GO" id="GO:0019563">
    <property type="term" value="P:glycerol catabolic process"/>
    <property type="evidence" value="ECO:0007669"/>
    <property type="project" value="InterPro"/>
</dbReference>
<proteinExistence type="predicted"/>
<name>A0AAU7V7U0_9ACTO</name>
<evidence type="ECO:0000313" key="10">
    <source>
        <dbReference type="EMBL" id="XBW07438.1"/>
    </source>
</evidence>
<evidence type="ECO:0000259" key="9">
    <source>
        <dbReference type="PROSITE" id="PS51350"/>
    </source>
</evidence>
<feature type="domain" description="PTS EIIA type-4" evidence="8">
    <location>
        <begin position="6"/>
        <end position="134"/>
    </location>
</feature>
<dbReference type="PROSITE" id="PS00369">
    <property type="entry name" value="PTS_HPR_HIS"/>
    <property type="match status" value="1"/>
</dbReference>
<dbReference type="SUPFAM" id="SSF53062">
    <property type="entry name" value="PTS system fructose IIA component-like"/>
    <property type="match status" value="1"/>
</dbReference>
<dbReference type="Gene3D" id="3.40.50.510">
    <property type="entry name" value="Phosphotransferase system, mannose-type IIA component"/>
    <property type="match status" value="1"/>
</dbReference>
<dbReference type="EC" id="2.7.1.121" evidence="4"/>
<gene>
    <name evidence="10" type="primary">dhaM</name>
    <name evidence="10" type="ORF">SAC06_07250</name>
</gene>
<dbReference type="GO" id="GO:0009401">
    <property type="term" value="P:phosphoenolpyruvate-dependent sugar phosphotransferase system"/>
    <property type="evidence" value="ECO:0007669"/>
    <property type="project" value="InterPro"/>
</dbReference>
<evidence type="ECO:0000256" key="4">
    <source>
        <dbReference type="ARBA" id="ARBA00012095"/>
    </source>
</evidence>
<dbReference type="PROSITE" id="PS51096">
    <property type="entry name" value="PTS_EIIA_TYPE_4"/>
    <property type="match status" value="1"/>
</dbReference>
<dbReference type="InterPro" id="IPR004701">
    <property type="entry name" value="PTS_EIIA_man-typ"/>
</dbReference>
<comment type="catalytic activity">
    <reaction evidence="1">
        <text>dihydroxyacetone + phosphoenolpyruvate = dihydroxyacetone phosphate + pyruvate</text>
        <dbReference type="Rhea" id="RHEA:18381"/>
        <dbReference type="ChEBI" id="CHEBI:15361"/>
        <dbReference type="ChEBI" id="CHEBI:16016"/>
        <dbReference type="ChEBI" id="CHEBI:57642"/>
        <dbReference type="ChEBI" id="CHEBI:58702"/>
        <dbReference type="EC" id="2.7.1.121"/>
    </reaction>
</comment>
<evidence type="ECO:0000256" key="1">
    <source>
        <dbReference type="ARBA" id="ARBA00001113"/>
    </source>
</evidence>
<protein>
    <recommendedName>
        <fullName evidence="5">Phosphocarrier protein HPr</fullName>
        <ecNumber evidence="4">2.7.1.121</ecNumber>
    </recommendedName>
</protein>
<dbReference type="InterPro" id="IPR012844">
    <property type="entry name" value="DhaM_N"/>
</dbReference>
<dbReference type="CDD" id="cd00367">
    <property type="entry name" value="PTS-HPr_like"/>
    <property type="match status" value="1"/>
</dbReference>
<dbReference type="InterPro" id="IPR000032">
    <property type="entry name" value="HPr-like"/>
</dbReference>
<organism evidence="10">
    <name type="scientific">Scrofimicrobium appendicitidis</name>
    <dbReference type="NCBI Taxonomy" id="3079930"/>
    <lineage>
        <taxon>Bacteria</taxon>
        <taxon>Bacillati</taxon>
        <taxon>Actinomycetota</taxon>
        <taxon>Actinomycetes</taxon>
        <taxon>Actinomycetales</taxon>
        <taxon>Actinomycetaceae</taxon>
        <taxon>Scrofimicrobium</taxon>
    </lineage>
</organism>
<dbReference type="PANTHER" id="PTHR38594:SF1">
    <property type="entry name" value="PEP-DEPENDENT DIHYDROXYACETONE KINASE, PHOSPHORYL DONOR SUBUNIT DHAM"/>
    <property type="match status" value="1"/>
</dbReference>
<dbReference type="Gene3D" id="3.30.1340.10">
    <property type="entry name" value="HPr-like"/>
    <property type="match status" value="1"/>
</dbReference>
<dbReference type="PRINTS" id="PR00107">
    <property type="entry name" value="PHOSPHOCPHPR"/>
</dbReference>
<dbReference type="EMBL" id="CP138335">
    <property type="protein sequence ID" value="XBW07438.1"/>
    <property type="molecule type" value="Genomic_DNA"/>
</dbReference>
<comment type="function">
    <text evidence="2">Component of the dihydroxyacetone kinase complex, which is responsible for the phosphoenolpyruvate (PEP)-dependent phosphorylation of dihydroxyacetone. DhaM serves as the phosphoryl donor. Is phosphorylated by phosphoenolpyruvate in an EI- and HPr-dependent reaction, and a phosphorelay system on histidine residues finally leads to phosphoryl transfer to DhaL and dihydroxyacetone.</text>
</comment>
<dbReference type="InterPro" id="IPR036662">
    <property type="entry name" value="PTS_EIIA_man-typ_sf"/>
</dbReference>
<dbReference type="PROSITE" id="PS51350">
    <property type="entry name" value="PTS_HPR_DOM"/>
    <property type="match status" value="1"/>
</dbReference>
<evidence type="ECO:0000259" key="8">
    <source>
        <dbReference type="PROSITE" id="PS51096"/>
    </source>
</evidence>
<evidence type="ECO:0000256" key="5">
    <source>
        <dbReference type="ARBA" id="ARBA00020422"/>
    </source>
</evidence>
<sequence length="232" mass="23604">MSEGARISLVIVSHSRKLAEGVRELAQQMAPSVQIEAAGGREDGGIGTSFDLVSSACERALSASGERGVVVLTDLGSANMVAESVIDFSAHPERIILVDAPLVEAAVVGAVASQQGEDLSGVILAIKQGAAQALEEAPEVGSADPLEGDAVTQTATVGDKAGLHARPAAEFVKMASVFDAQIRIDGADAKSLMEVMALGRRQGEQVVISATGPQATEAVANLSSALTAGFDK</sequence>
<evidence type="ECO:0000256" key="2">
    <source>
        <dbReference type="ARBA" id="ARBA00002788"/>
    </source>
</evidence>